<evidence type="ECO:0000313" key="2">
    <source>
        <dbReference type="EMBL" id="MFD2035819.1"/>
    </source>
</evidence>
<dbReference type="Gene3D" id="3.10.450.50">
    <property type="match status" value="1"/>
</dbReference>
<evidence type="ECO:0000256" key="1">
    <source>
        <dbReference type="SAM" id="SignalP"/>
    </source>
</evidence>
<gene>
    <name evidence="2" type="ORF">ACFSKL_13535</name>
</gene>
<comment type="caution">
    <text evidence="2">The sequence shown here is derived from an EMBL/GenBank/DDBJ whole genome shotgun (WGS) entry which is preliminary data.</text>
</comment>
<organism evidence="2 3">
    <name type="scientific">Belliella marina</name>
    <dbReference type="NCBI Taxonomy" id="1644146"/>
    <lineage>
        <taxon>Bacteria</taxon>
        <taxon>Pseudomonadati</taxon>
        <taxon>Bacteroidota</taxon>
        <taxon>Cytophagia</taxon>
        <taxon>Cytophagales</taxon>
        <taxon>Cyclobacteriaceae</taxon>
        <taxon>Belliella</taxon>
    </lineage>
</organism>
<dbReference type="SUPFAM" id="SSF54427">
    <property type="entry name" value="NTF2-like"/>
    <property type="match status" value="1"/>
</dbReference>
<name>A0ABW4VNS0_9BACT</name>
<dbReference type="InterPro" id="IPR039437">
    <property type="entry name" value="FrzH/put_lumazine-bd"/>
</dbReference>
<dbReference type="Proteomes" id="UP001597361">
    <property type="component" value="Unassembled WGS sequence"/>
</dbReference>
<feature type="chain" id="PRO_5046951803" evidence="1">
    <location>
        <begin position="21"/>
        <end position="151"/>
    </location>
</feature>
<evidence type="ECO:0000313" key="3">
    <source>
        <dbReference type="Proteomes" id="UP001597361"/>
    </source>
</evidence>
<dbReference type="EMBL" id="JBHUHR010000038">
    <property type="protein sequence ID" value="MFD2035819.1"/>
    <property type="molecule type" value="Genomic_DNA"/>
</dbReference>
<protein>
    <submittedName>
        <fullName evidence="2">Nuclear transport factor 2 family protein</fullName>
    </submittedName>
</protein>
<dbReference type="RefSeq" id="WP_376886777.1">
    <property type="nucleotide sequence ID" value="NZ_JBHUHR010000038.1"/>
</dbReference>
<sequence>MKKCLLILGLLVSLTTIANAQTEEKEVEQAIASLFEGMKTKNQELLEGAFLETAIMQTTISGENGATVTSNTVKDFINRIATTPDNTILDERILGYQIRIDGSMASAWTPYEFYINEGFSHCGVNSFQLVKTSEGWKICYVIDTRRKEGCK</sequence>
<accession>A0ABW4VNS0</accession>
<proteinExistence type="predicted"/>
<reference evidence="3" key="1">
    <citation type="journal article" date="2019" name="Int. J. Syst. Evol. Microbiol.">
        <title>The Global Catalogue of Microorganisms (GCM) 10K type strain sequencing project: providing services to taxonomists for standard genome sequencing and annotation.</title>
        <authorList>
            <consortium name="The Broad Institute Genomics Platform"/>
            <consortium name="The Broad Institute Genome Sequencing Center for Infectious Disease"/>
            <person name="Wu L."/>
            <person name="Ma J."/>
        </authorList>
    </citation>
    <scope>NUCLEOTIDE SEQUENCE [LARGE SCALE GENOMIC DNA]</scope>
    <source>
        <strain evidence="3">CGMCC 1.15180</strain>
    </source>
</reference>
<keyword evidence="1" id="KW-0732">Signal</keyword>
<dbReference type="Pfam" id="PF12893">
    <property type="entry name" value="Lumazine_bd_2"/>
    <property type="match status" value="1"/>
</dbReference>
<keyword evidence="3" id="KW-1185">Reference proteome</keyword>
<dbReference type="InterPro" id="IPR032710">
    <property type="entry name" value="NTF2-like_dom_sf"/>
</dbReference>
<feature type="signal peptide" evidence="1">
    <location>
        <begin position="1"/>
        <end position="20"/>
    </location>
</feature>